<evidence type="ECO:0000256" key="1">
    <source>
        <dbReference type="SAM" id="MobiDB-lite"/>
    </source>
</evidence>
<feature type="compositionally biased region" description="Basic and acidic residues" evidence="1">
    <location>
        <begin position="1"/>
        <end position="19"/>
    </location>
</feature>
<accession>A0ABC8KL21</accession>
<feature type="region of interest" description="Disordered" evidence="1">
    <location>
        <begin position="1"/>
        <end position="46"/>
    </location>
</feature>
<organism evidence="2 3">
    <name type="scientific">Eruca vesicaria subsp. sativa</name>
    <name type="common">Garden rocket</name>
    <name type="synonym">Eruca sativa</name>
    <dbReference type="NCBI Taxonomy" id="29727"/>
    <lineage>
        <taxon>Eukaryota</taxon>
        <taxon>Viridiplantae</taxon>
        <taxon>Streptophyta</taxon>
        <taxon>Embryophyta</taxon>
        <taxon>Tracheophyta</taxon>
        <taxon>Spermatophyta</taxon>
        <taxon>Magnoliopsida</taxon>
        <taxon>eudicotyledons</taxon>
        <taxon>Gunneridae</taxon>
        <taxon>Pentapetalae</taxon>
        <taxon>rosids</taxon>
        <taxon>malvids</taxon>
        <taxon>Brassicales</taxon>
        <taxon>Brassicaceae</taxon>
        <taxon>Brassiceae</taxon>
        <taxon>Eruca</taxon>
    </lineage>
</organism>
<gene>
    <name evidence="2" type="ORF">ERUC_LOCUS24984</name>
</gene>
<keyword evidence="3" id="KW-1185">Reference proteome</keyword>
<feature type="compositionally biased region" description="Basic and acidic residues" evidence="1">
    <location>
        <begin position="100"/>
        <end position="112"/>
    </location>
</feature>
<dbReference type="Proteomes" id="UP001642260">
    <property type="component" value="Unassembled WGS sequence"/>
</dbReference>
<reference evidence="2 3" key="1">
    <citation type="submission" date="2022-03" db="EMBL/GenBank/DDBJ databases">
        <authorList>
            <person name="Macdonald S."/>
            <person name="Ahmed S."/>
            <person name="Newling K."/>
        </authorList>
    </citation>
    <scope>NUCLEOTIDE SEQUENCE [LARGE SCALE GENOMIC DNA]</scope>
</reference>
<dbReference type="AlphaFoldDB" id="A0ABC8KL21"/>
<feature type="region of interest" description="Disordered" evidence="1">
    <location>
        <begin position="98"/>
        <end position="121"/>
    </location>
</feature>
<sequence>MIEEDEKKGHGSQDDKQSDDSNLSSPAPLGNESKDPSAALVNDTAEEISDLVTQRLGAENGNGDKKFIVEKPLISSSPDPCVKEIALVVNPVSKVVISEKSGHSETSTHSKEYPSTGLEKGNGEVAFLPGYAALTSRKVESSEVPVSSEMKCLR</sequence>
<protein>
    <submittedName>
        <fullName evidence="2">Uncharacterized protein</fullName>
    </submittedName>
</protein>
<comment type="caution">
    <text evidence="2">The sequence shown here is derived from an EMBL/GenBank/DDBJ whole genome shotgun (WGS) entry which is preliminary data.</text>
</comment>
<name>A0ABC8KL21_ERUVS</name>
<evidence type="ECO:0000313" key="3">
    <source>
        <dbReference type="Proteomes" id="UP001642260"/>
    </source>
</evidence>
<evidence type="ECO:0000313" key="2">
    <source>
        <dbReference type="EMBL" id="CAH8359228.1"/>
    </source>
</evidence>
<proteinExistence type="predicted"/>
<dbReference type="EMBL" id="CAKOAT010262931">
    <property type="protein sequence ID" value="CAH8359228.1"/>
    <property type="molecule type" value="Genomic_DNA"/>
</dbReference>